<feature type="non-terminal residue" evidence="1">
    <location>
        <position position="81"/>
    </location>
</feature>
<dbReference type="Proteomes" id="UP000259864">
    <property type="component" value="Chromosome 1"/>
</dbReference>
<dbReference type="KEGG" id="mala:NCTC10135_00992"/>
<proteinExistence type="predicted"/>
<evidence type="ECO:0000313" key="2">
    <source>
        <dbReference type="Proteomes" id="UP000259864"/>
    </source>
</evidence>
<reference evidence="2" key="1">
    <citation type="submission" date="2018-06" db="EMBL/GenBank/DDBJ databases">
        <authorList>
            <consortium name="Pathogen Informatics"/>
        </authorList>
    </citation>
    <scope>NUCLEOTIDE SEQUENCE [LARGE SCALE GENOMIC DNA]</scope>
    <source>
        <strain evidence="2">NCTC10135</strain>
    </source>
</reference>
<organism evidence="1 2">
    <name type="scientific">Metamycoplasma alkalescens</name>
    <dbReference type="NCBI Taxonomy" id="45363"/>
    <lineage>
        <taxon>Bacteria</taxon>
        <taxon>Bacillati</taxon>
        <taxon>Mycoplasmatota</taxon>
        <taxon>Mycoplasmoidales</taxon>
        <taxon>Metamycoplasmataceae</taxon>
        <taxon>Metamycoplasma</taxon>
    </lineage>
</organism>
<evidence type="ECO:0000313" key="1">
    <source>
        <dbReference type="EMBL" id="SYV90468.1"/>
    </source>
</evidence>
<dbReference type="STRING" id="1188234.MALK_3890"/>
<dbReference type="EMBL" id="LS991949">
    <property type="protein sequence ID" value="SYV90468.1"/>
    <property type="molecule type" value="Genomic_DNA"/>
</dbReference>
<gene>
    <name evidence="1" type="ORF">NCTC10135_00992</name>
</gene>
<protein>
    <submittedName>
        <fullName evidence="1">Uncharacterized protein</fullName>
    </submittedName>
</protein>
<accession>A0A3B0P051</accession>
<sequence>MKSRKKNKSFHAQSQQIKIKKTEIKNDQKIYQIGQLTSIQAFKYDGTLYRQYEGCKIVANLDDFVVVLLMKTKVQEADINW</sequence>
<dbReference type="AlphaFoldDB" id="A0A3B0P051"/>
<name>A0A3B0P051_9BACT</name>